<dbReference type="HOGENOM" id="CLU_009583_0_3_5"/>
<evidence type="ECO:0000259" key="1">
    <source>
        <dbReference type="Pfam" id="PF00534"/>
    </source>
</evidence>
<dbReference type="Pfam" id="PF13439">
    <property type="entry name" value="Glyco_transf_4"/>
    <property type="match status" value="1"/>
</dbReference>
<protein>
    <submittedName>
        <fullName evidence="3">Putative glycosyltransferase</fullName>
    </submittedName>
</protein>
<dbReference type="AlphaFoldDB" id="E0THB3"/>
<evidence type="ECO:0000313" key="3">
    <source>
        <dbReference type="EMBL" id="ADM10203.1"/>
    </source>
</evidence>
<reference evidence="3 4" key="2">
    <citation type="journal article" date="2011" name="J. Bacteriol.">
        <title>Complete genome sequence of strain HTCC2503T of Parvularcula bermudensis, the type species of the order "Parvularculales" in the class Alphaproteobacteria.</title>
        <authorList>
            <person name="Oh H.M."/>
            <person name="Kang I."/>
            <person name="Vergin K.L."/>
            <person name="Kang D."/>
            <person name="Rhee K.H."/>
            <person name="Giovannoni S.J."/>
            <person name="Cho J.C."/>
        </authorList>
    </citation>
    <scope>NUCLEOTIDE SEQUENCE [LARGE SCALE GENOMIC DNA]</scope>
    <source>
        <strain evidence="4">ATCC BAA-594 / HTCC2503 / KCTC 12087</strain>
    </source>
</reference>
<dbReference type="eggNOG" id="COG0438">
    <property type="taxonomic scope" value="Bacteria"/>
</dbReference>
<feature type="domain" description="Glycosyltransferase subfamily 4-like N-terminal" evidence="2">
    <location>
        <begin position="14"/>
        <end position="173"/>
    </location>
</feature>
<accession>E0THB3</accession>
<dbReference type="RefSeq" id="WP_013301177.1">
    <property type="nucleotide sequence ID" value="NC_014414.1"/>
</dbReference>
<dbReference type="Gene3D" id="3.40.50.2000">
    <property type="entry name" value="Glycogen Phosphorylase B"/>
    <property type="match status" value="2"/>
</dbReference>
<dbReference type="InterPro" id="IPR028098">
    <property type="entry name" value="Glyco_trans_4-like_N"/>
</dbReference>
<keyword evidence="3" id="KW-0808">Transferase</keyword>
<dbReference type="InterPro" id="IPR050194">
    <property type="entry name" value="Glycosyltransferase_grp1"/>
</dbReference>
<dbReference type="Proteomes" id="UP000001302">
    <property type="component" value="Chromosome"/>
</dbReference>
<evidence type="ECO:0000259" key="2">
    <source>
        <dbReference type="Pfam" id="PF13439"/>
    </source>
</evidence>
<proteinExistence type="predicted"/>
<dbReference type="STRING" id="314260.PB2503_10759"/>
<dbReference type="Pfam" id="PF00534">
    <property type="entry name" value="Glycos_transf_1"/>
    <property type="match status" value="1"/>
</dbReference>
<gene>
    <name evidence="3" type="ordered locus">PB2503_10759</name>
</gene>
<sequence length="366" mass="40235">MKRVLHLIPSFELGGVQRRLVQCVRGLTGWEHIIISLSPHLEAERLLPERTNVMSLCLAPSKGLGMGNVLSLRKQMRAIAPHLYCTYNWGSMEAVAAIRSLGHGPYHLHHEDGFGAEEAVKRSPVRNALRRGLLGFGPAQMIVPSQTLQTIAVQEWGLPRDRCHFVANGIDIDHFAPPPDEASRAGVGIVAALRPEKNIGRFLRLAAAFPDTAFDIVGAGPLKTDLEKAAPANVRFHGAVANPAAHYRRWRCFVLTSSTEQMPLTVLEAMASGLPVVATAVGDIAQMVAPQNRPFIVPCEDEEGLDTKLREILTDGKAADALGNANRQHTVERYSLDNMLATYQALYDRFGRAESHIEFSRNPERL</sequence>
<name>E0THB3_PARBH</name>
<dbReference type="CAZy" id="GT4">
    <property type="family name" value="Glycosyltransferase Family 4"/>
</dbReference>
<dbReference type="OrthoDB" id="9790710at2"/>
<feature type="domain" description="Glycosyl transferase family 1" evidence="1">
    <location>
        <begin position="188"/>
        <end position="328"/>
    </location>
</feature>
<dbReference type="PANTHER" id="PTHR45947:SF3">
    <property type="entry name" value="SULFOQUINOVOSYL TRANSFERASE SQD2"/>
    <property type="match status" value="1"/>
</dbReference>
<organism evidence="3 4">
    <name type="scientific">Parvularcula bermudensis (strain ATCC BAA-594 / HTCC2503 / KCTC 12087)</name>
    <dbReference type="NCBI Taxonomy" id="314260"/>
    <lineage>
        <taxon>Bacteria</taxon>
        <taxon>Pseudomonadati</taxon>
        <taxon>Pseudomonadota</taxon>
        <taxon>Alphaproteobacteria</taxon>
        <taxon>Parvularculales</taxon>
        <taxon>Parvularculaceae</taxon>
        <taxon>Parvularcula</taxon>
    </lineage>
</organism>
<dbReference type="SUPFAM" id="SSF53756">
    <property type="entry name" value="UDP-Glycosyltransferase/glycogen phosphorylase"/>
    <property type="match status" value="1"/>
</dbReference>
<reference evidence="4" key="1">
    <citation type="submission" date="2010-08" db="EMBL/GenBank/DDBJ databases">
        <title>Genome sequence of Parvularcula bermudensis HTCC2503.</title>
        <authorList>
            <person name="Kang D.-M."/>
            <person name="Oh H.-M."/>
            <person name="Cho J.-C."/>
        </authorList>
    </citation>
    <scope>NUCLEOTIDE SEQUENCE [LARGE SCALE GENOMIC DNA]</scope>
    <source>
        <strain evidence="4">ATCC BAA-594 / HTCC2503 / KCTC 12087</strain>
    </source>
</reference>
<dbReference type="InterPro" id="IPR001296">
    <property type="entry name" value="Glyco_trans_1"/>
</dbReference>
<evidence type="ECO:0000313" key="4">
    <source>
        <dbReference type="Proteomes" id="UP000001302"/>
    </source>
</evidence>
<keyword evidence="4" id="KW-1185">Reference proteome</keyword>
<dbReference type="EMBL" id="CP002156">
    <property type="protein sequence ID" value="ADM10203.1"/>
    <property type="molecule type" value="Genomic_DNA"/>
</dbReference>
<dbReference type="PANTHER" id="PTHR45947">
    <property type="entry name" value="SULFOQUINOVOSYL TRANSFERASE SQD2"/>
    <property type="match status" value="1"/>
</dbReference>
<dbReference type="KEGG" id="pbr:PB2503_10759"/>
<dbReference type="GO" id="GO:0016757">
    <property type="term" value="F:glycosyltransferase activity"/>
    <property type="evidence" value="ECO:0007669"/>
    <property type="project" value="InterPro"/>
</dbReference>